<organism evidence="3">
    <name type="scientific">hydrothermal vent metagenome</name>
    <dbReference type="NCBI Taxonomy" id="652676"/>
    <lineage>
        <taxon>unclassified sequences</taxon>
        <taxon>metagenomes</taxon>
        <taxon>ecological metagenomes</taxon>
    </lineage>
</organism>
<dbReference type="GO" id="GO:0005829">
    <property type="term" value="C:cytosol"/>
    <property type="evidence" value="ECO:0007669"/>
    <property type="project" value="TreeGrafter"/>
</dbReference>
<name>A0A3B0SAY1_9ZZZZ</name>
<keyword evidence="2" id="KW-0732">Signal</keyword>
<dbReference type="PANTHER" id="PTHR35089">
    <property type="entry name" value="CHAPERONE PROTEIN SKP"/>
    <property type="match status" value="1"/>
</dbReference>
<dbReference type="Gene3D" id="3.30.910.20">
    <property type="entry name" value="Skp domain"/>
    <property type="match status" value="1"/>
</dbReference>
<evidence type="ECO:0000313" key="3">
    <source>
        <dbReference type="EMBL" id="VAV93473.1"/>
    </source>
</evidence>
<protein>
    <recommendedName>
        <fullName evidence="4">Outer membrane protein H</fullName>
    </recommendedName>
</protein>
<gene>
    <name evidence="3" type="ORF">MNBD_ALPHA06-2256</name>
</gene>
<dbReference type="GO" id="GO:0051082">
    <property type="term" value="F:unfolded protein binding"/>
    <property type="evidence" value="ECO:0007669"/>
    <property type="project" value="InterPro"/>
</dbReference>
<accession>A0A3B0SAY1</accession>
<dbReference type="SUPFAM" id="SSF111384">
    <property type="entry name" value="OmpH-like"/>
    <property type="match status" value="1"/>
</dbReference>
<dbReference type="EMBL" id="UOEE01000167">
    <property type="protein sequence ID" value="VAV93473.1"/>
    <property type="molecule type" value="Genomic_DNA"/>
</dbReference>
<dbReference type="GO" id="GO:0050821">
    <property type="term" value="P:protein stabilization"/>
    <property type="evidence" value="ECO:0007669"/>
    <property type="project" value="TreeGrafter"/>
</dbReference>
<reference evidence="3" key="1">
    <citation type="submission" date="2018-06" db="EMBL/GenBank/DDBJ databases">
        <authorList>
            <person name="Zhirakovskaya E."/>
        </authorList>
    </citation>
    <scope>NUCLEOTIDE SEQUENCE</scope>
</reference>
<sequence length="196" mass="21505">MNFLRILFFTILIALGSAQAAFAQTKVAVISQDVAMAKSKIGRNIADQIIALGKTIQGELEPEMIPLRSQAQQLSAEASALSPEVLRTRTDLLRRQQDLQQKFGEISNWQQRQMAATSKQAETPLLEAYQNAVNAVIAENKIDVLLEGGSVMFRNKQSDITEAVIAKMDAAIISAIVTRVRVPRVPPANPNPQAQR</sequence>
<evidence type="ECO:0000256" key="2">
    <source>
        <dbReference type="ARBA" id="ARBA00022729"/>
    </source>
</evidence>
<dbReference type="SMART" id="SM00935">
    <property type="entry name" value="OmpH"/>
    <property type="match status" value="1"/>
</dbReference>
<dbReference type="Pfam" id="PF03938">
    <property type="entry name" value="OmpH"/>
    <property type="match status" value="1"/>
</dbReference>
<evidence type="ECO:0008006" key="4">
    <source>
        <dbReference type="Google" id="ProtNLM"/>
    </source>
</evidence>
<dbReference type="InterPro" id="IPR024930">
    <property type="entry name" value="Skp_dom_sf"/>
</dbReference>
<evidence type="ECO:0000256" key="1">
    <source>
        <dbReference type="ARBA" id="ARBA00009091"/>
    </source>
</evidence>
<dbReference type="PANTHER" id="PTHR35089:SF1">
    <property type="entry name" value="CHAPERONE PROTEIN SKP"/>
    <property type="match status" value="1"/>
</dbReference>
<dbReference type="AlphaFoldDB" id="A0A3B0SAY1"/>
<comment type="similarity">
    <text evidence="1">Belongs to the Skp family.</text>
</comment>
<dbReference type="InterPro" id="IPR005632">
    <property type="entry name" value="Chaperone_Skp"/>
</dbReference>
<proteinExistence type="inferred from homology"/>